<protein>
    <submittedName>
        <fullName evidence="1">Uncharacterized protein</fullName>
    </submittedName>
</protein>
<sequence>RIGGCFLHTPPHTTLPSRGLAVMTEHHRPQAAAKQPSTTMIMFMPWNE</sequence>
<dbReference type="EMBL" id="ASHM01133043">
    <property type="protein sequence ID" value="PNX59671.1"/>
    <property type="molecule type" value="Genomic_DNA"/>
</dbReference>
<evidence type="ECO:0000313" key="1">
    <source>
        <dbReference type="EMBL" id="PNX59671.1"/>
    </source>
</evidence>
<reference evidence="1 2" key="1">
    <citation type="journal article" date="2014" name="Am. J. Bot.">
        <title>Genome assembly and annotation for red clover (Trifolium pratense; Fabaceae).</title>
        <authorList>
            <person name="Istvanek J."/>
            <person name="Jaros M."/>
            <person name="Krenek A."/>
            <person name="Repkova J."/>
        </authorList>
    </citation>
    <scope>NUCLEOTIDE SEQUENCE [LARGE SCALE GENOMIC DNA]</scope>
    <source>
        <strain evidence="2">cv. Tatra</strain>
        <tissue evidence="1">Young leaves</tissue>
    </source>
</reference>
<feature type="non-terminal residue" evidence="1">
    <location>
        <position position="1"/>
    </location>
</feature>
<evidence type="ECO:0000313" key="2">
    <source>
        <dbReference type="Proteomes" id="UP000236291"/>
    </source>
</evidence>
<reference evidence="1 2" key="2">
    <citation type="journal article" date="2017" name="Front. Plant Sci.">
        <title>Gene Classification and Mining of Molecular Markers Useful in Red Clover (Trifolium pratense) Breeding.</title>
        <authorList>
            <person name="Istvanek J."/>
            <person name="Dluhosova J."/>
            <person name="Dluhos P."/>
            <person name="Patkova L."/>
            <person name="Nedelnik J."/>
            <person name="Repkova J."/>
        </authorList>
    </citation>
    <scope>NUCLEOTIDE SEQUENCE [LARGE SCALE GENOMIC DNA]</scope>
    <source>
        <strain evidence="2">cv. Tatra</strain>
        <tissue evidence="1">Young leaves</tissue>
    </source>
</reference>
<accession>A0A2K3K043</accession>
<name>A0A2K3K043_TRIPR</name>
<dbReference type="Proteomes" id="UP000236291">
    <property type="component" value="Unassembled WGS sequence"/>
</dbReference>
<organism evidence="1 2">
    <name type="scientific">Trifolium pratense</name>
    <name type="common">Red clover</name>
    <dbReference type="NCBI Taxonomy" id="57577"/>
    <lineage>
        <taxon>Eukaryota</taxon>
        <taxon>Viridiplantae</taxon>
        <taxon>Streptophyta</taxon>
        <taxon>Embryophyta</taxon>
        <taxon>Tracheophyta</taxon>
        <taxon>Spermatophyta</taxon>
        <taxon>Magnoliopsida</taxon>
        <taxon>eudicotyledons</taxon>
        <taxon>Gunneridae</taxon>
        <taxon>Pentapetalae</taxon>
        <taxon>rosids</taxon>
        <taxon>fabids</taxon>
        <taxon>Fabales</taxon>
        <taxon>Fabaceae</taxon>
        <taxon>Papilionoideae</taxon>
        <taxon>50 kb inversion clade</taxon>
        <taxon>NPAAA clade</taxon>
        <taxon>Hologalegina</taxon>
        <taxon>IRL clade</taxon>
        <taxon>Trifolieae</taxon>
        <taxon>Trifolium</taxon>
    </lineage>
</organism>
<comment type="caution">
    <text evidence="1">The sequence shown here is derived from an EMBL/GenBank/DDBJ whole genome shotgun (WGS) entry which is preliminary data.</text>
</comment>
<gene>
    <name evidence="1" type="ORF">L195_g059803</name>
</gene>
<dbReference type="AlphaFoldDB" id="A0A2K3K043"/>
<proteinExistence type="predicted"/>